<reference evidence="2" key="1">
    <citation type="submission" date="2012-04" db="EMBL/GenBank/DDBJ databases">
        <title>The Genome Sequence of Loa loa.</title>
        <authorList>
            <consortium name="The Broad Institute Genome Sequencing Platform"/>
            <consortium name="Broad Institute Genome Sequencing Center for Infectious Disease"/>
            <person name="Nutman T.B."/>
            <person name="Fink D.L."/>
            <person name="Russ C."/>
            <person name="Young S."/>
            <person name="Zeng Q."/>
            <person name="Gargeya S."/>
            <person name="Alvarado L."/>
            <person name="Berlin A."/>
            <person name="Chapman S.B."/>
            <person name="Chen Z."/>
            <person name="Freedman E."/>
            <person name="Gellesch M."/>
            <person name="Goldberg J."/>
            <person name="Griggs A."/>
            <person name="Gujja S."/>
            <person name="Heilman E.R."/>
            <person name="Heiman D."/>
            <person name="Howarth C."/>
            <person name="Mehta T."/>
            <person name="Neiman D."/>
            <person name="Pearson M."/>
            <person name="Roberts A."/>
            <person name="Saif S."/>
            <person name="Shea T."/>
            <person name="Shenoy N."/>
            <person name="Sisk P."/>
            <person name="Stolte C."/>
            <person name="Sykes S."/>
            <person name="White J."/>
            <person name="Yandava C."/>
            <person name="Haas B."/>
            <person name="Henn M.R."/>
            <person name="Nusbaum C."/>
            <person name="Birren B."/>
        </authorList>
    </citation>
    <scope>NUCLEOTIDE SEQUENCE [LARGE SCALE GENOMIC DNA]</scope>
</reference>
<evidence type="ECO:0000313" key="3">
    <source>
        <dbReference type="WBParaSite" id="EN70_4222"/>
    </source>
</evidence>
<accession>A0A1I7VMM6</accession>
<evidence type="ECO:0000256" key="1">
    <source>
        <dbReference type="SAM" id="MobiDB-lite"/>
    </source>
</evidence>
<reference evidence="3" key="2">
    <citation type="submission" date="2016-11" db="UniProtKB">
        <authorList>
            <consortium name="WormBaseParasite"/>
        </authorList>
    </citation>
    <scope>IDENTIFICATION</scope>
</reference>
<dbReference type="Proteomes" id="UP000095285">
    <property type="component" value="Unassembled WGS sequence"/>
</dbReference>
<organism evidence="2 3">
    <name type="scientific">Loa loa</name>
    <name type="common">Eye worm</name>
    <name type="synonym">Filaria loa</name>
    <dbReference type="NCBI Taxonomy" id="7209"/>
    <lineage>
        <taxon>Eukaryota</taxon>
        <taxon>Metazoa</taxon>
        <taxon>Ecdysozoa</taxon>
        <taxon>Nematoda</taxon>
        <taxon>Chromadorea</taxon>
        <taxon>Rhabditida</taxon>
        <taxon>Spirurina</taxon>
        <taxon>Spiruromorpha</taxon>
        <taxon>Filarioidea</taxon>
        <taxon>Onchocercidae</taxon>
        <taxon>Loa</taxon>
    </lineage>
</organism>
<proteinExistence type="predicted"/>
<name>A0A1I7VMM6_LOALO</name>
<keyword evidence="2" id="KW-1185">Reference proteome</keyword>
<dbReference type="WBParaSite" id="EN70_4222">
    <property type="protein sequence ID" value="EN70_4222"/>
    <property type="gene ID" value="EN70_4222"/>
</dbReference>
<evidence type="ECO:0000313" key="2">
    <source>
        <dbReference type="Proteomes" id="UP000095285"/>
    </source>
</evidence>
<sequence>MPERLDGYLDGYQEFSSDEKEGEEGSWNIERPTDVFIAAAAAAAAGGGGGLKCFGTDHFDFPGIAAAYWRNSQTKKL</sequence>
<feature type="region of interest" description="Disordered" evidence="1">
    <location>
        <begin position="1"/>
        <end position="25"/>
    </location>
</feature>
<protein>
    <submittedName>
        <fullName evidence="3">Uncharacterized protein</fullName>
    </submittedName>
</protein>
<dbReference type="AlphaFoldDB" id="A0A1I7VMM6"/>